<dbReference type="AlphaFoldDB" id="A0A1H0N8U7"/>
<evidence type="ECO:0000256" key="5">
    <source>
        <dbReference type="ARBA" id="ARBA00022679"/>
    </source>
</evidence>
<organism evidence="8 9">
    <name type="scientific">Lutimaribacter pacificus</name>
    <dbReference type="NCBI Taxonomy" id="391948"/>
    <lineage>
        <taxon>Bacteria</taxon>
        <taxon>Pseudomonadati</taxon>
        <taxon>Pseudomonadota</taxon>
        <taxon>Alphaproteobacteria</taxon>
        <taxon>Rhodobacterales</taxon>
        <taxon>Roseobacteraceae</taxon>
        <taxon>Lutimaribacter</taxon>
    </lineage>
</organism>
<protein>
    <submittedName>
        <fullName evidence="8">Aromatic amino acid aminotransferase apoenzyme</fullName>
    </submittedName>
</protein>
<evidence type="ECO:0000256" key="4">
    <source>
        <dbReference type="ARBA" id="ARBA00022576"/>
    </source>
</evidence>
<dbReference type="InterPro" id="IPR015422">
    <property type="entry name" value="PyrdxlP-dep_Trfase_small"/>
</dbReference>
<sequence length="394" mass="42910">MFSSLKEQPADKILQLMQLFKEDPRDTKIDLGVGVYKNAEGVTPVMRAVKAAEKRIWEEQTTKSYVGLPGDPAFGDAMVSLVLDDAVDRGQVAAAATPGGTGAVRQAFEMIRMANPDARVFVSNPTWPNHVSILKYLGMPMVEYRYFDSETGGVDFDGMMADLDGVKKGDVVLLHGCCHNPTGANLNMTEWQAVADLLNRTGAIPMIDIAYQGFGDGLDEDAAATRLIASSVPETLVAASCSKNFGVYRERTGILMAVSQDAGLNKLTQGTLNYLNRQNYSFPPDHGARVVSTILHDPQLHADWAAELEDVRLSMLGLREQLAGELQRLSGSDRFAFLGQHRGMFSRLGTSPEMVERLRAEHAIYMVGDSRMNIAGLNSTTVPILARAIIDTGI</sequence>
<dbReference type="Gene3D" id="3.90.1150.10">
    <property type="entry name" value="Aspartate Aminotransferase, domain 1"/>
    <property type="match status" value="1"/>
</dbReference>
<dbReference type="GO" id="GO:0004069">
    <property type="term" value="F:L-aspartate:2-oxoglutarate aminotransferase activity"/>
    <property type="evidence" value="ECO:0007669"/>
    <property type="project" value="TreeGrafter"/>
</dbReference>
<dbReference type="Proteomes" id="UP000324252">
    <property type="component" value="Unassembled WGS sequence"/>
</dbReference>
<evidence type="ECO:0000256" key="3">
    <source>
        <dbReference type="ARBA" id="ARBA00011738"/>
    </source>
</evidence>
<dbReference type="CDD" id="cd00609">
    <property type="entry name" value="AAT_like"/>
    <property type="match status" value="1"/>
</dbReference>
<name>A0A1H0N8U7_9RHOB</name>
<keyword evidence="9" id="KW-1185">Reference proteome</keyword>
<accession>A0A1H0N8U7</accession>
<keyword evidence="4 8" id="KW-0032">Aminotransferase</keyword>
<evidence type="ECO:0000259" key="7">
    <source>
        <dbReference type="Pfam" id="PF00155"/>
    </source>
</evidence>
<dbReference type="PRINTS" id="PR00799">
    <property type="entry name" value="TRANSAMINASE"/>
</dbReference>
<dbReference type="GO" id="GO:0030170">
    <property type="term" value="F:pyridoxal phosphate binding"/>
    <property type="evidence" value="ECO:0007669"/>
    <property type="project" value="InterPro"/>
</dbReference>
<evidence type="ECO:0000313" key="9">
    <source>
        <dbReference type="Proteomes" id="UP000324252"/>
    </source>
</evidence>
<keyword evidence="5 8" id="KW-0808">Transferase</keyword>
<dbReference type="EMBL" id="FQZZ01000011">
    <property type="protein sequence ID" value="SHK85568.1"/>
    <property type="molecule type" value="Genomic_DNA"/>
</dbReference>
<evidence type="ECO:0000256" key="1">
    <source>
        <dbReference type="ARBA" id="ARBA00001933"/>
    </source>
</evidence>
<dbReference type="Gene3D" id="3.40.640.10">
    <property type="entry name" value="Type I PLP-dependent aspartate aminotransferase-like (Major domain)"/>
    <property type="match status" value="1"/>
</dbReference>
<feature type="domain" description="Aminotransferase class I/classII large" evidence="7">
    <location>
        <begin position="27"/>
        <end position="389"/>
    </location>
</feature>
<dbReference type="GO" id="GO:0042802">
    <property type="term" value="F:identical protein binding"/>
    <property type="evidence" value="ECO:0007669"/>
    <property type="project" value="TreeGrafter"/>
</dbReference>
<reference evidence="8 9" key="1">
    <citation type="submission" date="2016-11" db="EMBL/GenBank/DDBJ databases">
        <authorList>
            <person name="Varghese N."/>
            <person name="Submissions S."/>
        </authorList>
    </citation>
    <scope>NUCLEOTIDE SEQUENCE [LARGE SCALE GENOMIC DNA]</scope>
    <source>
        <strain evidence="8 9">DSM 29620</strain>
    </source>
</reference>
<dbReference type="NCBIfam" id="NF006719">
    <property type="entry name" value="PRK09257.1"/>
    <property type="match status" value="1"/>
</dbReference>
<dbReference type="InterPro" id="IPR000796">
    <property type="entry name" value="Asp_trans"/>
</dbReference>
<keyword evidence="6" id="KW-0663">Pyridoxal phosphate</keyword>
<comment type="subunit">
    <text evidence="3">Homodimer.</text>
</comment>
<dbReference type="SUPFAM" id="SSF53383">
    <property type="entry name" value="PLP-dependent transferases"/>
    <property type="match status" value="1"/>
</dbReference>
<proteinExistence type="inferred from homology"/>
<evidence type="ECO:0000256" key="2">
    <source>
        <dbReference type="ARBA" id="ARBA00007441"/>
    </source>
</evidence>
<dbReference type="InterPro" id="IPR004839">
    <property type="entry name" value="Aminotransferase_I/II_large"/>
</dbReference>
<dbReference type="PANTHER" id="PTHR11879">
    <property type="entry name" value="ASPARTATE AMINOTRANSFERASE"/>
    <property type="match status" value="1"/>
</dbReference>
<gene>
    <name evidence="8" type="ORF">SAMN05444142_11130</name>
</gene>
<dbReference type="OrthoDB" id="9766445at2"/>
<dbReference type="Pfam" id="PF00155">
    <property type="entry name" value="Aminotran_1_2"/>
    <property type="match status" value="1"/>
</dbReference>
<dbReference type="PANTHER" id="PTHR11879:SF22">
    <property type="entry name" value="ASPARTATE AMINOTRANSFERASE, MITOCHONDRIAL"/>
    <property type="match status" value="1"/>
</dbReference>
<dbReference type="InterPro" id="IPR015421">
    <property type="entry name" value="PyrdxlP-dep_Trfase_major"/>
</dbReference>
<dbReference type="GO" id="GO:0033585">
    <property type="term" value="P:L-phenylalanine biosynthetic process from chorismate via phenylpyruvate"/>
    <property type="evidence" value="ECO:0007669"/>
    <property type="project" value="TreeGrafter"/>
</dbReference>
<comment type="similarity">
    <text evidence="2">Belongs to the class-I pyridoxal-phosphate-dependent aminotransferase family.</text>
</comment>
<dbReference type="GO" id="GO:0004838">
    <property type="term" value="F:L-tyrosine-2-oxoglutarate transaminase activity"/>
    <property type="evidence" value="ECO:0007669"/>
    <property type="project" value="TreeGrafter"/>
</dbReference>
<dbReference type="InterPro" id="IPR015424">
    <property type="entry name" value="PyrdxlP-dep_Trfase"/>
</dbReference>
<evidence type="ECO:0000256" key="6">
    <source>
        <dbReference type="ARBA" id="ARBA00022898"/>
    </source>
</evidence>
<dbReference type="RefSeq" id="WP_149789619.1">
    <property type="nucleotide sequence ID" value="NZ_FNIO01000012.1"/>
</dbReference>
<evidence type="ECO:0000313" key="8">
    <source>
        <dbReference type="EMBL" id="SHK85568.1"/>
    </source>
</evidence>
<dbReference type="GO" id="GO:0005829">
    <property type="term" value="C:cytosol"/>
    <property type="evidence" value="ECO:0007669"/>
    <property type="project" value="TreeGrafter"/>
</dbReference>
<comment type="cofactor">
    <cofactor evidence="1">
        <name>pyridoxal 5'-phosphate</name>
        <dbReference type="ChEBI" id="CHEBI:597326"/>
    </cofactor>
</comment>